<dbReference type="PANTHER" id="PTHR23502">
    <property type="entry name" value="MAJOR FACILITATOR SUPERFAMILY"/>
    <property type="match status" value="1"/>
</dbReference>
<evidence type="ECO:0000256" key="4">
    <source>
        <dbReference type="ARBA" id="ARBA00023136"/>
    </source>
</evidence>
<evidence type="ECO:0000313" key="8">
    <source>
        <dbReference type="Proteomes" id="UP000186601"/>
    </source>
</evidence>
<dbReference type="InterPro" id="IPR020846">
    <property type="entry name" value="MFS_dom"/>
</dbReference>
<accession>A0A2R6R7F6</accession>
<proteinExistence type="predicted"/>
<feature type="transmembrane region" description="Helical" evidence="5">
    <location>
        <begin position="272"/>
        <end position="292"/>
    </location>
</feature>
<feature type="transmembrane region" description="Helical" evidence="5">
    <location>
        <begin position="152"/>
        <end position="172"/>
    </location>
</feature>
<comment type="caution">
    <text evidence="7">The sequence shown here is derived from an EMBL/GenBank/DDBJ whole genome shotgun (WGS) entry which is preliminary data.</text>
</comment>
<feature type="transmembrane region" description="Helical" evidence="5">
    <location>
        <begin position="338"/>
        <end position="361"/>
    </location>
</feature>
<feature type="domain" description="Major facilitator superfamily (MFS) profile" evidence="6">
    <location>
        <begin position="1"/>
        <end position="424"/>
    </location>
</feature>
<feature type="transmembrane region" description="Helical" evidence="5">
    <location>
        <begin position="89"/>
        <end position="111"/>
    </location>
</feature>
<evidence type="ECO:0000256" key="3">
    <source>
        <dbReference type="ARBA" id="ARBA00022989"/>
    </source>
</evidence>
<dbReference type="PROSITE" id="PS50850">
    <property type="entry name" value="MFS"/>
    <property type="match status" value="1"/>
</dbReference>
<dbReference type="InterPro" id="IPR036259">
    <property type="entry name" value="MFS_trans_sf"/>
</dbReference>
<dbReference type="STRING" id="98765.A0A2R6R7F6"/>
<dbReference type="CDD" id="cd17323">
    <property type="entry name" value="MFS_Tpo1_MDR_like"/>
    <property type="match status" value="1"/>
</dbReference>
<keyword evidence="8" id="KW-1185">Reference proteome</keyword>
<dbReference type="Gene3D" id="1.20.1250.20">
    <property type="entry name" value="MFS general substrate transporter like domains"/>
    <property type="match status" value="1"/>
</dbReference>
<name>A0A2R6R7F6_9APHY</name>
<evidence type="ECO:0000259" key="6">
    <source>
        <dbReference type="PROSITE" id="PS50850"/>
    </source>
</evidence>
<feature type="transmembrane region" description="Helical" evidence="5">
    <location>
        <begin position="373"/>
        <end position="395"/>
    </location>
</feature>
<evidence type="ECO:0000256" key="1">
    <source>
        <dbReference type="ARBA" id="ARBA00004141"/>
    </source>
</evidence>
<dbReference type="EMBL" id="MLYV02000267">
    <property type="protein sequence ID" value="PSS22698.1"/>
    <property type="molecule type" value="Genomic_DNA"/>
</dbReference>
<evidence type="ECO:0000313" key="7">
    <source>
        <dbReference type="EMBL" id="PSS22698.1"/>
    </source>
</evidence>
<feature type="transmembrane region" description="Helical" evidence="5">
    <location>
        <begin position="313"/>
        <end position="332"/>
    </location>
</feature>
<dbReference type="Proteomes" id="UP000186601">
    <property type="component" value="Unassembled WGS sequence"/>
</dbReference>
<organism evidence="7 8">
    <name type="scientific">Hermanssonia centrifuga</name>
    <dbReference type="NCBI Taxonomy" id="98765"/>
    <lineage>
        <taxon>Eukaryota</taxon>
        <taxon>Fungi</taxon>
        <taxon>Dikarya</taxon>
        <taxon>Basidiomycota</taxon>
        <taxon>Agaricomycotina</taxon>
        <taxon>Agaricomycetes</taxon>
        <taxon>Polyporales</taxon>
        <taxon>Meruliaceae</taxon>
        <taxon>Hermanssonia</taxon>
    </lineage>
</organism>
<feature type="transmembrane region" description="Helical" evidence="5">
    <location>
        <begin position="123"/>
        <end position="146"/>
    </location>
</feature>
<feature type="transmembrane region" description="Helical" evidence="5">
    <location>
        <begin position="233"/>
        <end position="252"/>
    </location>
</feature>
<dbReference type="GO" id="GO:0022857">
    <property type="term" value="F:transmembrane transporter activity"/>
    <property type="evidence" value="ECO:0007669"/>
    <property type="project" value="InterPro"/>
</dbReference>
<reference evidence="7 8" key="1">
    <citation type="submission" date="2018-02" db="EMBL/GenBank/DDBJ databases">
        <title>Genome sequence of the basidiomycete white-rot fungus Phlebia centrifuga.</title>
        <authorList>
            <person name="Granchi Z."/>
            <person name="Peng M."/>
            <person name="de Vries R.P."/>
            <person name="Hilden K."/>
            <person name="Makela M.R."/>
            <person name="Grigoriev I."/>
            <person name="Riley R."/>
        </authorList>
    </citation>
    <scope>NUCLEOTIDE SEQUENCE [LARGE SCALE GENOMIC DNA]</scope>
    <source>
        <strain evidence="7 8">FBCC195</strain>
    </source>
</reference>
<dbReference type="AlphaFoldDB" id="A0A2R6R7F6"/>
<dbReference type="InterPro" id="IPR011701">
    <property type="entry name" value="MFS"/>
</dbReference>
<dbReference type="FunFam" id="1.20.1250.20:FF:000011">
    <property type="entry name" value="MFS multidrug transporter, putative"/>
    <property type="match status" value="1"/>
</dbReference>
<evidence type="ECO:0000256" key="5">
    <source>
        <dbReference type="SAM" id="Phobius"/>
    </source>
</evidence>
<evidence type="ECO:0000256" key="2">
    <source>
        <dbReference type="ARBA" id="ARBA00022692"/>
    </source>
</evidence>
<dbReference type="OrthoDB" id="6770063at2759"/>
<keyword evidence="2 5" id="KW-0812">Transmembrane</keyword>
<gene>
    <name evidence="7" type="ORF">PHLCEN_2v2995</name>
</gene>
<dbReference type="GO" id="GO:0016020">
    <property type="term" value="C:membrane"/>
    <property type="evidence" value="ECO:0007669"/>
    <property type="project" value="UniProtKB-SubCell"/>
</dbReference>
<keyword evidence="3 5" id="KW-1133">Transmembrane helix</keyword>
<dbReference type="PANTHER" id="PTHR23502:SF60">
    <property type="entry name" value="MAJOR FACILITATOR SUPERFAMILY (MFS) PROFILE DOMAIN-CONTAINING PROTEIN-RELATED"/>
    <property type="match status" value="1"/>
</dbReference>
<protein>
    <recommendedName>
        <fullName evidence="6">Major facilitator superfamily (MFS) profile domain-containing protein</fullName>
    </recommendedName>
</protein>
<dbReference type="Pfam" id="PF07690">
    <property type="entry name" value="MFS_1"/>
    <property type="match status" value="1"/>
</dbReference>
<sequence length="424" mass="46273">MSFFTFISPVSSSMVAPASFQIADELNITSEIEVSMTISVFVLAYAVGPLVLGPLSEIYGRSRVLQIANLFFLVWNLACGFAQTKSQLIAFRFLAGLGGSAPLSVGGGVLGDMWNPERRGRAVAIYSLAPLLGPAVGPIAGAWIAQTSTWRWVFRSTTIADAVVQLFGLFFLRETYAPVLLERKAQKIRKDMDAEKGGPRVVRTVFQTADRSWKELIVRSLLRPFILFAQEPIIQLFGVYLAFVYGTVYLVLTNIPGIYTNLYHEKIGVVGLHYIALGLGLTLAAQVNSRLLDYTYVRLKKRNGGVGKPEYRLLPIIPGTFCLPIGLLVMGWGAQERVFWIVPDIGLALIGFGVSSTFQGLQAYVIDSFPRYAASALASVSCFRSLAGFGFPLFAPYMYNALGYGKGDTILAAFCLCVGCPAYV</sequence>
<keyword evidence="4 5" id="KW-0472">Membrane</keyword>
<feature type="transmembrane region" description="Helical" evidence="5">
    <location>
        <begin position="34"/>
        <end position="52"/>
    </location>
</feature>
<comment type="subcellular location">
    <subcellularLocation>
        <location evidence="1">Membrane</location>
        <topology evidence="1">Multi-pass membrane protein</topology>
    </subcellularLocation>
</comment>
<dbReference type="SUPFAM" id="SSF103473">
    <property type="entry name" value="MFS general substrate transporter"/>
    <property type="match status" value="1"/>
</dbReference>
<feature type="transmembrane region" description="Helical" evidence="5">
    <location>
        <begin position="64"/>
        <end position="83"/>
    </location>
</feature>